<sequence length="159" mass="17878">MKLQNFYYLNGKETNYSILLKELKSAEPHLPPEHNNLFNIVIDSEPGISETSSTVSSLNDLSSDSSTLSDCEDNSFDFGIWGSQASTLSEVYTSALTVSNSEENNSRLTIGDTIPLVHSEEKITWDFGNYHVQGEDLNVLISHFHKSKQVLEEHSYCKR</sequence>
<accession>A0A7R8UPI1</accession>
<protein>
    <submittedName>
        <fullName evidence="1">Uncharacterized protein</fullName>
    </submittedName>
</protein>
<name>A0A7R8UPI1_HERIL</name>
<proteinExistence type="predicted"/>
<dbReference type="InParanoid" id="A0A7R8UPI1"/>
<dbReference type="AlphaFoldDB" id="A0A7R8UPI1"/>
<gene>
    <name evidence="1" type="ORF">HERILL_LOCUS7498</name>
</gene>
<evidence type="ECO:0000313" key="1">
    <source>
        <dbReference type="EMBL" id="CAD7084614.1"/>
    </source>
</evidence>
<keyword evidence="2" id="KW-1185">Reference proteome</keyword>
<organism evidence="1 2">
    <name type="scientific">Hermetia illucens</name>
    <name type="common">Black soldier fly</name>
    <dbReference type="NCBI Taxonomy" id="343691"/>
    <lineage>
        <taxon>Eukaryota</taxon>
        <taxon>Metazoa</taxon>
        <taxon>Ecdysozoa</taxon>
        <taxon>Arthropoda</taxon>
        <taxon>Hexapoda</taxon>
        <taxon>Insecta</taxon>
        <taxon>Pterygota</taxon>
        <taxon>Neoptera</taxon>
        <taxon>Endopterygota</taxon>
        <taxon>Diptera</taxon>
        <taxon>Brachycera</taxon>
        <taxon>Stratiomyomorpha</taxon>
        <taxon>Stratiomyidae</taxon>
        <taxon>Hermetiinae</taxon>
        <taxon>Hermetia</taxon>
    </lineage>
</organism>
<dbReference type="EMBL" id="LR899011">
    <property type="protein sequence ID" value="CAD7084614.1"/>
    <property type="molecule type" value="Genomic_DNA"/>
</dbReference>
<evidence type="ECO:0000313" key="2">
    <source>
        <dbReference type="Proteomes" id="UP000594454"/>
    </source>
</evidence>
<reference evidence="1 2" key="1">
    <citation type="submission" date="2020-11" db="EMBL/GenBank/DDBJ databases">
        <authorList>
            <person name="Wallbank WR R."/>
            <person name="Pardo Diaz C."/>
            <person name="Kozak K."/>
            <person name="Martin S."/>
            <person name="Jiggins C."/>
            <person name="Moest M."/>
            <person name="Warren A I."/>
            <person name="Generalovic N T."/>
            <person name="Byers J.R.P. K."/>
            <person name="Montejo-Kovacevich G."/>
            <person name="Yen C E."/>
        </authorList>
    </citation>
    <scope>NUCLEOTIDE SEQUENCE [LARGE SCALE GENOMIC DNA]</scope>
</reference>
<dbReference type="Proteomes" id="UP000594454">
    <property type="component" value="Chromosome 3"/>
</dbReference>